<dbReference type="PROSITE" id="PS50262">
    <property type="entry name" value="G_PROTEIN_RECEP_F1_2"/>
    <property type="match status" value="1"/>
</dbReference>
<dbReference type="InterPro" id="IPR017452">
    <property type="entry name" value="GPCR_Rhodpsn_7TM"/>
</dbReference>
<dbReference type="OrthoDB" id="5969463at2759"/>
<dbReference type="Pfam" id="PF00001">
    <property type="entry name" value="7tm_1"/>
    <property type="match status" value="1"/>
</dbReference>
<evidence type="ECO:0000256" key="8">
    <source>
        <dbReference type="ARBA" id="ARBA00023224"/>
    </source>
</evidence>
<evidence type="ECO:0000256" key="4">
    <source>
        <dbReference type="ARBA" id="ARBA00022989"/>
    </source>
</evidence>
<dbReference type="RefSeq" id="XP_038053954.1">
    <property type="nucleotide sequence ID" value="XM_038198026.1"/>
</dbReference>
<dbReference type="SUPFAM" id="SSF81321">
    <property type="entry name" value="Family A G protein-coupled receptor-like"/>
    <property type="match status" value="1"/>
</dbReference>
<reference evidence="12" key="1">
    <citation type="submission" date="2022-11" db="UniProtKB">
        <authorList>
            <consortium name="EnsemblMetazoa"/>
        </authorList>
    </citation>
    <scope>IDENTIFICATION</scope>
</reference>
<keyword evidence="6 10" id="KW-0472">Membrane</keyword>
<feature type="transmembrane region" description="Helical" evidence="10">
    <location>
        <begin position="178"/>
        <end position="201"/>
    </location>
</feature>
<feature type="transmembrane region" description="Helical" evidence="10">
    <location>
        <begin position="32"/>
        <end position="52"/>
    </location>
</feature>
<protein>
    <recommendedName>
        <fullName evidence="11">G-protein coupled receptors family 1 profile domain-containing protein</fullName>
    </recommendedName>
</protein>
<evidence type="ECO:0000313" key="13">
    <source>
        <dbReference type="Proteomes" id="UP000887568"/>
    </source>
</evidence>
<name>A0A913ZRD3_PATMI</name>
<evidence type="ECO:0000256" key="1">
    <source>
        <dbReference type="ARBA" id="ARBA00004651"/>
    </source>
</evidence>
<feature type="domain" description="G-protein coupled receptors family 1 profile" evidence="11">
    <location>
        <begin position="45"/>
        <end position="361"/>
    </location>
</feature>
<dbReference type="CDD" id="cd00637">
    <property type="entry name" value="7tm_classA_rhodopsin-like"/>
    <property type="match status" value="1"/>
</dbReference>
<dbReference type="GO" id="GO:0005886">
    <property type="term" value="C:plasma membrane"/>
    <property type="evidence" value="ECO:0007669"/>
    <property type="project" value="UniProtKB-SubCell"/>
</dbReference>
<keyword evidence="5" id="KW-0297">G-protein coupled receptor</keyword>
<dbReference type="PANTHER" id="PTHR24228:SF59">
    <property type="entry name" value="NEUROPEPTIDE RECEPTOR 15"/>
    <property type="match status" value="1"/>
</dbReference>
<dbReference type="AlphaFoldDB" id="A0A913ZRD3"/>
<evidence type="ECO:0000256" key="7">
    <source>
        <dbReference type="ARBA" id="ARBA00023170"/>
    </source>
</evidence>
<dbReference type="Gene3D" id="1.20.1070.10">
    <property type="entry name" value="Rhodopsin 7-helix transmembrane proteins"/>
    <property type="match status" value="1"/>
</dbReference>
<dbReference type="GO" id="GO:0004930">
    <property type="term" value="F:G protein-coupled receptor activity"/>
    <property type="evidence" value="ECO:0007669"/>
    <property type="project" value="UniProtKB-KW"/>
</dbReference>
<dbReference type="EnsemblMetazoa" id="XM_038198026.1">
    <property type="protein sequence ID" value="XP_038053954.1"/>
    <property type="gene ID" value="LOC119726371"/>
</dbReference>
<keyword evidence="2" id="KW-1003">Cell membrane</keyword>
<keyword evidence="8" id="KW-0807">Transducer</keyword>
<organism evidence="12 13">
    <name type="scientific">Patiria miniata</name>
    <name type="common">Bat star</name>
    <name type="synonym">Asterina miniata</name>
    <dbReference type="NCBI Taxonomy" id="46514"/>
    <lineage>
        <taxon>Eukaryota</taxon>
        <taxon>Metazoa</taxon>
        <taxon>Echinodermata</taxon>
        <taxon>Eleutherozoa</taxon>
        <taxon>Asterozoa</taxon>
        <taxon>Asteroidea</taxon>
        <taxon>Valvatacea</taxon>
        <taxon>Valvatida</taxon>
        <taxon>Asterinidae</taxon>
        <taxon>Patiria</taxon>
    </lineage>
</organism>
<keyword evidence="13" id="KW-1185">Reference proteome</keyword>
<evidence type="ECO:0000256" key="5">
    <source>
        <dbReference type="ARBA" id="ARBA00023040"/>
    </source>
</evidence>
<feature type="transmembrane region" description="Helical" evidence="10">
    <location>
        <begin position="344"/>
        <end position="364"/>
    </location>
</feature>
<dbReference type="OMA" id="FRTECKS"/>
<accession>A0A913ZRD3</accession>
<evidence type="ECO:0000256" key="6">
    <source>
        <dbReference type="ARBA" id="ARBA00023136"/>
    </source>
</evidence>
<feature type="region of interest" description="Disordered" evidence="9">
    <location>
        <begin position="267"/>
        <end position="286"/>
    </location>
</feature>
<evidence type="ECO:0000256" key="10">
    <source>
        <dbReference type="SAM" id="Phobius"/>
    </source>
</evidence>
<keyword evidence="4 10" id="KW-1133">Transmembrane helix</keyword>
<feature type="transmembrane region" description="Helical" evidence="10">
    <location>
        <begin position="145"/>
        <end position="166"/>
    </location>
</feature>
<comment type="subcellular location">
    <subcellularLocation>
        <location evidence="1">Cell membrane</location>
        <topology evidence="1">Multi-pass membrane protein</topology>
    </subcellularLocation>
</comment>
<dbReference type="PANTHER" id="PTHR24228">
    <property type="entry name" value="B2 BRADYKININ RECEPTOR/ANGIOTENSIN II RECEPTOR"/>
    <property type="match status" value="1"/>
</dbReference>
<evidence type="ECO:0000259" key="11">
    <source>
        <dbReference type="PROSITE" id="PS50262"/>
    </source>
</evidence>
<dbReference type="InterPro" id="IPR000276">
    <property type="entry name" value="GPCR_Rhodpsn"/>
</dbReference>
<evidence type="ECO:0000256" key="2">
    <source>
        <dbReference type="ARBA" id="ARBA00022475"/>
    </source>
</evidence>
<dbReference type="PRINTS" id="PR00237">
    <property type="entry name" value="GPCRRHODOPSN"/>
</dbReference>
<keyword evidence="7" id="KW-0675">Receptor</keyword>
<evidence type="ECO:0000256" key="3">
    <source>
        <dbReference type="ARBA" id="ARBA00022692"/>
    </source>
</evidence>
<sequence length="382" mass="42318">MEDHSKAIPTLPHKGVLPTAVSTAAGGDTFTLVVHVIVFLIGVPGNCLILRVYWTKAHKTSTHVFIMALAWADLAVCMQRWHRVSEEAILLAGGHETPRVILIAWAFTNSFIGVSVLMTAVIAADRYDCVCRARNRFFTKKRAQVTVIITFVFSFVINIPAFYLALSTDPSNAVVRMLVFAFQIVLFVTALVMIAVCYQLVYMAIRKHVKVGVHSKAGLSVGGHDGERCCSDVSGTARSGVSWSVEMDVKTSPLKMKGLSTIKGTDACSSSRAIPGTSSDRKAKGEQTRKVKAVNLQRKTTRMLFITSAVFVLTWLPYWTYIAVEYAFLGGAPIHPTFRRMLKSFSFACLFINNVVNPLIYGIANRRFRQDCKEVLKKLRLC</sequence>
<feature type="transmembrane region" description="Helical" evidence="10">
    <location>
        <begin position="102"/>
        <end position="124"/>
    </location>
</feature>
<dbReference type="Proteomes" id="UP000887568">
    <property type="component" value="Unplaced"/>
</dbReference>
<dbReference type="GeneID" id="119726371"/>
<feature type="transmembrane region" description="Helical" evidence="10">
    <location>
        <begin position="64"/>
        <end position="82"/>
    </location>
</feature>
<proteinExistence type="predicted"/>
<evidence type="ECO:0000313" key="12">
    <source>
        <dbReference type="EnsemblMetazoa" id="XP_038053954.1"/>
    </source>
</evidence>
<feature type="transmembrane region" description="Helical" evidence="10">
    <location>
        <begin position="303"/>
        <end position="324"/>
    </location>
</feature>
<feature type="compositionally biased region" description="Polar residues" evidence="9">
    <location>
        <begin position="267"/>
        <end position="278"/>
    </location>
</feature>
<keyword evidence="3 10" id="KW-0812">Transmembrane</keyword>
<evidence type="ECO:0000256" key="9">
    <source>
        <dbReference type="SAM" id="MobiDB-lite"/>
    </source>
</evidence>